<feature type="transmembrane region" description="Helical" evidence="1">
    <location>
        <begin position="123"/>
        <end position="146"/>
    </location>
</feature>
<organism evidence="2 3">
    <name type="scientific">Acanthosepion pharaonis</name>
    <name type="common">Pharaoh cuttlefish</name>
    <name type="synonym">Sepia pharaonis</name>
    <dbReference type="NCBI Taxonomy" id="158019"/>
    <lineage>
        <taxon>Eukaryota</taxon>
        <taxon>Metazoa</taxon>
        <taxon>Spiralia</taxon>
        <taxon>Lophotrochozoa</taxon>
        <taxon>Mollusca</taxon>
        <taxon>Cephalopoda</taxon>
        <taxon>Coleoidea</taxon>
        <taxon>Decapodiformes</taxon>
        <taxon>Sepiida</taxon>
        <taxon>Sepiina</taxon>
        <taxon>Sepiidae</taxon>
        <taxon>Acanthosepion</taxon>
    </lineage>
</organism>
<name>A0A812B307_ACAPH</name>
<accession>A0A812B307</accession>
<feature type="transmembrane region" description="Helical" evidence="1">
    <location>
        <begin position="93"/>
        <end position="117"/>
    </location>
</feature>
<dbReference type="EMBL" id="CAHIKZ030000335">
    <property type="protein sequence ID" value="CAE1169064.1"/>
    <property type="molecule type" value="Genomic_DNA"/>
</dbReference>
<feature type="transmembrane region" description="Helical" evidence="1">
    <location>
        <begin position="225"/>
        <end position="243"/>
    </location>
</feature>
<feature type="transmembrane region" description="Helical" evidence="1">
    <location>
        <begin position="249"/>
        <end position="275"/>
    </location>
</feature>
<reference evidence="2" key="1">
    <citation type="submission" date="2021-01" db="EMBL/GenBank/DDBJ databases">
        <authorList>
            <person name="Li R."/>
            <person name="Bekaert M."/>
        </authorList>
    </citation>
    <scope>NUCLEOTIDE SEQUENCE</scope>
    <source>
        <strain evidence="2">Farmed</strain>
    </source>
</reference>
<protein>
    <submittedName>
        <fullName evidence="2">Uncharacterized protein</fullName>
    </submittedName>
</protein>
<keyword evidence="1" id="KW-0472">Membrane</keyword>
<gene>
    <name evidence="2" type="ORF">SPHA_10401</name>
</gene>
<dbReference type="Proteomes" id="UP000597762">
    <property type="component" value="Unassembled WGS sequence"/>
</dbReference>
<keyword evidence="1" id="KW-1133">Transmembrane helix</keyword>
<feature type="transmembrane region" description="Helical" evidence="1">
    <location>
        <begin position="153"/>
        <end position="176"/>
    </location>
</feature>
<comment type="caution">
    <text evidence="2">The sequence shown here is derived from an EMBL/GenBank/DDBJ whole genome shotgun (WGS) entry which is preliminary data.</text>
</comment>
<sequence length="354" mass="41663">MTMINYCLQISLSFCFVSFLLTPLFILSSATFAFIFFPSSTRLSVCVPSLFKMRTVLFLLAVSNIFVFFSSPFFDVSLHFFLVYFPSPFILNFLYLIISFFFFLYFFSFLTSFFSAILLYSLIYLFLLFYSVSLFSLFLVSFLLSFTSSSTPFFFSSIVFLLPIFLLIYLFFAFLYSRAFPSFLPSHFISPFFHLLFLFPFSRILLPPFFSCILFLLLSSFTSHIAFLRICFSFILIFSVYFPSYQGRFLFFLLFFVVLVRFCRILFICLPFILFSRLPSSLTLNYIYLLPSTRPLFILFPFCIVLDCIRFSLSISIPAPTSVLHHEISRFFLSSENQLRKKKRCIIIVPFFLV</sequence>
<feature type="transmembrane region" description="Helical" evidence="1">
    <location>
        <begin position="57"/>
        <end position="81"/>
    </location>
</feature>
<evidence type="ECO:0000256" key="1">
    <source>
        <dbReference type="SAM" id="Phobius"/>
    </source>
</evidence>
<evidence type="ECO:0000313" key="3">
    <source>
        <dbReference type="Proteomes" id="UP000597762"/>
    </source>
</evidence>
<evidence type="ECO:0000313" key="2">
    <source>
        <dbReference type="EMBL" id="CAE1169064.1"/>
    </source>
</evidence>
<keyword evidence="1" id="KW-0812">Transmembrane</keyword>
<feature type="transmembrane region" description="Helical" evidence="1">
    <location>
        <begin position="12"/>
        <end position="37"/>
    </location>
</feature>
<proteinExistence type="predicted"/>
<dbReference type="AlphaFoldDB" id="A0A812B307"/>
<keyword evidence="3" id="KW-1185">Reference proteome</keyword>